<dbReference type="Pfam" id="PF08323">
    <property type="entry name" value="Glyco_transf_5"/>
    <property type="match status" value="1"/>
</dbReference>
<accession>A0A934VD04</accession>
<evidence type="ECO:0000313" key="7">
    <source>
        <dbReference type="EMBL" id="MBK1817044.1"/>
    </source>
</evidence>
<dbReference type="PANTHER" id="PTHR45825:SF11">
    <property type="entry name" value="ALPHA AMYLASE DOMAIN-CONTAINING PROTEIN"/>
    <property type="match status" value="1"/>
</dbReference>
<keyword evidence="4" id="KW-0808">Transferase</keyword>
<comment type="catalytic activity">
    <reaction evidence="1">
        <text>[(1-&gt;4)-alpha-D-glucosyl](n) + ADP-alpha-D-glucose = [(1-&gt;4)-alpha-D-glucosyl](n+1) + ADP + H(+)</text>
        <dbReference type="Rhea" id="RHEA:18189"/>
        <dbReference type="Rhea" id="RHEA-COMP:9584"/>
        <dbReference type="Rhea" id="RHEA-COMP:9587"/>
        <dbReference type="ChEBI" id="CHEBI:15378"/>
        <dbReference type="ChEBI" id="CHEBI:15444"/>
        <dbReference type="ChEBI" id="CHEBI:57498"/>
        <dbReference type="ChEBI" id="CHEBI:456216"/>
        <dbReference type="EC" id="2.4.1.21"/>
    </reaction>
</comment>
<keyword evidence="8" id="KW-1185">Reference proteome</keyword>
<sequence length="512" mass="56812">MSFTAPYSIRHATSSTPIPKSQAKEVNRGRRPRILLVTPEISASDHLAKNGKPAPCVKAGGLADVSALLFDSLAESGADVHVAIPHFRSLFQLGPKGHSRRLHLCQDREFSYRRSVYDGCAQSNLRAALAFQRDVIHYVMPRLQPDLIHCHDWMTGLVPAAARSMGIPSLFTVHNLHDERDSLGHIEDRGIDAARFWENLYFHQYPGSYENARNNNSVSMLASGILAADHMNTVSRSFLGELAGGDHPTSWAITDAVRGKLGAGRAHGIVNSLPSSISPKQDPHLSHRYDASNHVSGKLANKLALQRALGLEEDEEAPILFWPSRLDPVQKGCHLLADMLYRLVSDYWGLGLQVVFVADGPYRETFEGIAKFHNLKHRIAVAGFSESLSRLGYAGSDFMLMPSAYEPCGLSQMIGLRYGSLPIVHSTGGLRDTVTHFDPQQNTGNGFVFEHYNPQGLRWAIDEAMRFHMRPQAERKAQVSRIMTQAAHDHSPASMVDQYMEIYRKLLQPQSA</sequence>
<dbReference type="InterPro" id="IPR001296">
    <property type="entry name" value="Glyco_trans_1"/>
</dbReference>
<evidence type="ECO:0000259" key="6">
    <source>
        <dbReference type="Pfam" id="PF08323"/>
    </source>
</evidence>
<evidence type="ECO:0000256" key="2">
    <source>
        <dbReference type="ARBA" id="ARBA00012588"/>
    </source>
</evidence>
<organism evidence="7 8">
    <name type="scientific">Luteolibacter yonseiensis</name>
    <dbReference type="NCBI Taxonomy" id="1144680"/>
    <lineage>
        <taxon>Bacteria</taxon>
        <taxon>Pseudomonadati</taxon>
        <taxon>Verrucomicrobiota</taxon>
        <taxon>Verrucomicrobiia</taxon>
        <taxon>Verrucomicrobiales</taxon>
        <taxon>Verrucomicrobiaceae</taxon>
        <taxon>Luteolibacter</taxon>
    </lineage>
</organism>
<dbReference type="AlphaFoldDB" id="A0A934VD04"/>
<proteinExistence type="predicted"/>
<dbReference type="GO" id="GO:0009011">
    <property type="term" value="F:alpha-1,4-glucan glucosyltransferase (ADP-glucose donor) activity"/>
    <property type="evidence" value="ECO:0007669"/>
    <property type="project" value="UniProtKB-EC"/>
</dbReference>
<evidence type="ECO:0000256" key="3">
    <source>
        <dbReference type="ARBA" id="ARBA00022676"/>
    </source>
</evidence>
<reference evidence="7" key="1">
    <citation type="submission" date="2021-01" db="EMBL/GenBank/DDBJ databases">
        <title>Modified the classification status of verrucomicrobia.</title>
        <authorList>
            <person name="Feng X."/>
        </authorList>
    </citation>
    <scope>NUCLEOTIDE SEQUENCE</scope>
    <source>
        <strain evidence="7">JCM 18052</strain>
    </source>
</reference>
<evidence type="ECO:0000259" key="5">
    <source>
        <dbReference type="Pfam" id="PF00534"/>
    </source>
</evidence>
<dbReference type="EC" id="2.4.1.21" evidence="2"/>
<dbReference type="PANTHER" id="PTHR45825">
    <property type="entry name" value="GRANULE-BOUND STARCH SYNTHASE 1, CHLOROPLASTIC/AMYLOPLASTIC"/>
    <property type="match status" value="1"/>
</dbReference>
<dbReference type="CDD" id="cd03791">
    <property type="entry name" value="GT5_Glycogen_synthase_DULL1-like"/>
    <property type="match status" value="1"/>
</dbReference>
<dbReference type="EMBL" id="JAENIK010000011">
    <property type="protein sequence ID" value="MBK1817044.1"/>
    <property type="molecule type" value="Genomic_DNA"/>
</dbReference>
<feature type="domain" description="Starch synthase catalytic" evidence="6">
    <location>
        <begin position="33"/>
        <end position="242"/>
    </location>
</feature>
<dbReference type="RefSeq" id="WP_200351966.1">
    <property type="nucleotide sequence ID" value="NZ_BAABHZ010000006.1"/>
</dbReference>
<evidence type="ECO:0000256" key="1">
    <source>
        <dbReference type="ARBA" id="ARBA00001478"/>
    </source>
</evidence>
<evidence type="ECO:0000313" key="8">
    <source>
        <dbReference type="Proteomes" id="UP000600139"/>
    </source>
</evidence>
<dbReference type="Gene3D" id="3.40.50.2000">
    <property type="entry name" value="Glycogen Phosphorylase B"/>
    <property type="match status" value="2"/>
</dbReference>
<dbReference type="InterPro" id="IPR013534">
    <property type="entry name" value="Starch_synth_cat_dom"/>
</dbReference>
<dbReference type="Proteomes" id="UP000600139">
    <property type="component" value="Unassembled WGS sequence"/>
</dbReference>
<protein>
    <recommendedName>
        <fullName evidence="2">starch synthase</fullName>
        <ecNumber evidence="2">2.4.1.21</ecNumber>
    </recommendedName>
</protein>
<gene>
    <name evidence="7" type="ORF">JIN84_15575</name>
</gene>
<dbReference type="Pfam" id="PF00534">
    <property type="entry name" value="Glycos_transf_1"/>
    <property type="match status" value="1"/>
</dbReference>
<keyword evidence="3" id="KW-0328">Glycosyltransferase</keyword>
<comment type="caution">
    <text evidence="7">The sequence shown here is derived from an EMBL/GenBank/DDBJ whole genome shotgun (WGS) entry which is preliminary data.</text>
</comment>
<evidence type="ECO:0000256" key="4">
    <source>
        <dbReference type="ARBA" id="ARBA00022679"/>
    </source>
</evidence>
<name>A0A934VD04_9BACT</name>
<feature type="domain" description="Glycosyl transferase family 1" evidence="5">
    <location>
        <begin position="312"/>
        <end position="466"/>
    </location>
</feature>
<dbReference type="SUPFAM" id="SSF53756">
    <property type="entry name" value="UDP-Glycosyltransferase/glycogen phosphorylase"/>
    <property type="match status" value="1"/>
</dbReference>